<reference evidence="3" key="2">
    <citation type="submission" date="2013-12" db="EMBL/GenBank/DDBJ databases">
        <authorList>
            <person name="Yu Y."/>
            <person name="Lee S."/>
            <person name="de Baynast K."/>
            <person name="Wissotski M."/>
            <person name="Liu L."/>
            <person name="Talag J."/>
            <person name="Goicoechea J."/>
            <person name="Angelova A."/>
            <person name="Jetty R."/>
            <person name="Kudrna D."/>
            <person name="Golser W."/>
            <person name="Rivera L."/>
            <person name="Zhang J."/>
            <person name="Wing R."/>
        </authorList>
    </citation>
    <scope>NUCLEOTIDE SEQUENCE</scope>
</reference>
<dbReference type="Pfam" id="PF00092">
    <property type="entry name" value="VWA"/>
    <property type="match status" value="1"/>
</dbReference>
<dbReference type="PANTHER" id="PTHR10579">
    <property type="entry name" value="CALCIUM-ACTIVATED CHLORIDE CHANNEL REGULATOR"/>
    <property type="match status" value="1"/>
</dbReference>
<dbReference type="InterPro" id="IPR002035">
    <property type="entry name" value="VWF_A"/>
</dbReference>
<evidence type="ECO:0000259" key="1">
    <source>
        <dbReference type="PROSITE" id="PS50234"/>
    </source>
</evidence>
<dbReference type="Gene3D" id="3.40.50.410">
    <property type="entry name" value="von Willebrand factor, type A domain"/>
    <property type="match status" value="1"/>
</dbReference>
<feature type="domain" description="VWFA" evidence="1">
    <location>
        <begin position="51"/>
        <end position="230"/>
    </location>
</feature>
<keyword evidence="3" id="KW-1185">Reference proteome</keyword>
<organism evidence="2 3">
    <name type="scientific">Leersia perrieri</name>
    <dbReference type="NCBI Taxonomy" id="77586"/>
    <lineage>
        <taxon>Eukaryota</taxon>
        <taxon>Viridiplantae</taxon>
        <taxon>Streptophyta</taxon>
        <taxon>Embryophyta</taxon>
        <taxon>Tracheophyta</taxon>
        <taxon>Spermatophyta</taxon>
        <taxon>Magnoliopsida</taxon>
        <taxon>Liliopsida</taxon>
        <taxon>Poales</taxon>
        <taxon>Poaceae</taxon>
        <taxon>BOP clade</taxon>
        <taxon>Oryzoideae</taxon>
        <taxon>Oryzeae</taxon>
        <taxon>Oryzinae</taxon>
        <taxon>Leersia</taxon>
    </lineage>
</organism>
<proteinExistence type="predicted"/>
<dbReference type="eggNOG" id="ENOG502QTMS">
    <property type="taxonomic scope" value="Eukaryota"/>
</dbReference>
<dbReference type="HOGENOM" id="CLU_824877_0_0_1"/>
<dbReference type="PANTHER" id="PTHR10579:SF166">
    <property type="entry name" value="VWFA DOMAIN-CONTAINING PROTEIN"/>
    <property type="match status" value="1"/>
</dbReference>
<dbReference type="SUPFAM" id="SSF53300">
    <property type="entry name" value="vWA-like"/>
    <property type="match status" value="1"/>
</dbReference>
<accession>A0A0D9XR45</accession>
<protein>
    <recommendedName>
        <fullName evidence="1">VWFA domain-containing protein</fullName>
    </recommendedName>
</protein>
<dbReference type="STRING" id="77586.A0A0D9XR45"/>
<name>A0A0D9XR45_9ORYZ</name>
<dbReference type="PROSITE" id="PS50234">
    <property type="entry name" value="VWFA"/>
    <property type="match status" value="1"/>
</dbReference>
<reference evidence="2 3" key="1">
    <citation type="submission" date="2012-08" db="EMBL/GenBank/DDBJ databases">
        <title>Oryza genome evolution.</title>
        <authorList>
            <person name="Wing R.A."/>
        </authorList>
    </citation>
    <scope>NUCLEOTIDE SEQUENCE</scope>
</reference>
<dbReference type="Proteomes" id="UP000032180">
    <property type="component" value="Chromosome 11"/>
</dbReference>
<evidence type="ECO:0000313" key="2">
    <source>
        <dbReference type="EnsemblPlants" id="LPERR11G08130.1"/>
    </source>
</evidence>
<dbReference type="AlphaFoldDB" id="A0A0D9XR45"/>
<reference evidence="2" key="3">
    <citation type="submission" date="2015-04" db="UniProtKB">
        <authorList>
            <consortium name="EnsemblPlants"/>
        </authorList>
    </citation>
    <scope>IDENTIFICATION</scope>
</reference>
<dbReference type="SMART" id="SM00327">
    <property type="entry name" value="VWA"/>
    <property type="match status" value="1"/>
</dbReference>
<dbReference type="InterPro" id="IPR036465">
    <property type="entry name" value="vWFA_dom_sf"/>
</dbReference>
<dbReference type="InterPro" id="IPR051266">
    <property type="entry name" value="CLCR"/>
</dbReference>
<dbReference type="Gramene" id="LPERR11G08130.1">
    <property type="protein sequence ID" value="LPERR11G08130.1"/>
    <property type="gene ID" value="LPERR11G08130"/>
</dbReference>
<dbReference type="EnsemblPlants" id="LPERR11G08130.1">
    <property type="protein sequence ID" value="LPERR11G08130.1"/>
    <property type="gene ID" value="LPERR11G08130"/>
</dbReference>
<sequence length="400" mass="42646">MSGQAPAASVLQLSTFTKGQSITRPDKYSDFPVTVGLVAPPKDQPVRGPVDVVVTVDVSMSIDKERMEFHKAAAGLVVDSLISGDSLAVVPFDDMVSSHEEELVKMSDNGKDREEIRRSVKELRVTPGGGTNLASALKRAEKILTEQGTDDRAAFIVLLSDGGDREILKPKVWDRSNPNHPRHPVHTFGFAGHNPDTLRHVASKTRGTYTPIVADSATGGDLLRNFAAGLAGILTRATSQPFSANAVRVDLAAEHPGVLISRVESGDGEAIVSIGGDRRSGAVEVGGEVGAGEAREFVVYLDVPEGGDGDGDMDLVSVGGAYTQGWNGRRVELGRAVVSMVRPAPPPCPCDVEHWFRVKREGREKAMEEMAAELAATGDDGVECECGRWQFAAVLREAKS</sequence>
<evidence type="ECO:0000313" key="3">
    <source>
        <dbReference type="Proteomes" id="UP000032180"/>
    </source>
</evidence>